<reference evidence="2" key="1">
    <citation type="submission" date="2020-03" db="EMBL/GenBank/DDBJ databases">
        <authorList>
            <person name="Weist P."/>
        </authorList>
    </citation>
    <scope>NUCLEOTIDE SEQUENCE</scope>
</reference>
<feature type="compositionally biased region" description="Polar residues" evidence="1">
    <location>
        <begin position="184"/>
        <end position="199"/>
    </location>
</feature>
<feature type="region of interest" description="Disordered" evidence="1">
    <location>
        <begin position="172"/>
        <end position="203"/>
    </location>
</feature>
<evidence type="ECO:0000313" key="2">
    <source>
        <dbReference type="EMBL" id="CAB1437632.1"/>
    </source>
</evidence>
<evidence type="ECO:0000256" key="1">
    <source>
        <dbReference type="SAM" id="MobiDB-lite"/>
    </source>
</evidence>
<evidence type="ECO:0000313" key="3">
    <source>
        <dbReference type="Proteomes" id="UP001153269"/>
    </source>
</evidence>
<accession>A0A9N7UV12</accession>
<keyword evidence="3" id="KW-1185">Reference proteome</keyword>
<dbReference type="EMBL" id="CADEAL010002052">
    <property type="protein sequence ID" value="CAB1437632.1"/>
    <property type="molecule type" value="Genomic_DNA"/>
</dbReference>
<comment type="caution">
    <text evidence="2">The sequence shown here is derived from an EMBL/GenBank/DDBJ whole genome shotgun (WGS) entry which is preliminary data.</text>
</comment>
<feature type="compositionally biased region" description="Polar residues" evidence="1">
    <location>
        <begin position="481"/>
        <end position="496"/>
    </location>
</feature>
<feature type="compositionally biased region" description="Basic and acidic residues" evidence="1">
    <location>
        <begin position="79"/>
        <end position="88"/>
    </location>
</feature>
<sequence length="525" mass="57596">MDPRDGHRECPTCLGMAHLMDDIENPCVAAVELPVEERVKRARWVEQSVRAGAVQPLPAKLNERGHTSRKAPRKRRHEHTPVRRRDSGKTQAPKPSQNPAGQHDDTQLQILAAIRGLSERLGRVEAQYPATTARASRHGQSSPDRLPSYQEENVVHPDILSLYAQNSLFESDGQSEGAAGLKQPKSTQCEGASNLSNMGDSEHSPMDVISKVSSAAKMVGLNVPTEAPAPVDGIWAGITQTQQSVTVPVAGDYLHMLRKAWNIPSGAPQFNAGCRRLTKNQYAPETGMGDMPPVEREMAALTSLGPERVTTNPRCPLKECDKSDRLVSRTYNAATRAARSGNALAILLAALRRTANPEDQDTMSLIDSALVTHSQLTRDIGAAMSSAMISRRQIWLAQTTLPENIRKELTNMPVVPAHVFHPDSQGVLDKAEQSRRTRESVQRTFRGAATTRYKLRGSQPPHQSSSWARKEPWVNDRRQATGFTASGDSKQPSQSRRGSHPRFSTRDAPQRRRPPRGSGPRGGTA</sequence>
<feature type="compositionally biased region" description="Polar residues" evidence="1">
    <location>
        <begin position="89"/>
        <end position="100"/>
    </location>
</feature>
<organism evidence="2 3">
    <name type="scientific">Pleuronectes platessa</name>
    <name type="common">European plaice</name>
    <dbReference type="NCBI Taxonomy" id="8262"/>
    <lineage>
        <taxon>Eukaryota</taxon>
        <taxon>Metazoa</taxon>
        <taxon>Chordata</taxon>
        <taxon>Craniata</taxon>
        <taxon>Vertebrata</taxon>
        <taxon>Euteleostomi</taxon>
        <taxon>Actinopterygii</taxon>
        <taxon>Neopterygii</taxon>
        <taxon>Teleostei</taxon>
        <taxon>Neoteleostei</taxon>
        <taxon>Acanthomorphata</taxon>
        <taxon>Carangaria</taxon>
        <taxon>Pleuronectiformes</taxon>
        <taxon>Pleuronectoidei</taxon>
        <taxon>Pleuronectidae</taxon>
        <taxon>Pleuronectes</taxon>
    </lineage>
</organism>
<feature type="compositionally biased region" description="Basic residues" evidence="1">
    <location>
        <begin position="67"/>
        <end position="78"/>
    </location>
</feature>
<feature type="region of interest" description="Disordered" evidence="1">
    <location>
        <begin position="420"/>
        <end position="525"/>
    </location>
</feature>
<name>A0A9N7UV12_PLEPL</name>
<proteinExistence type="predicted"/>
<feature type="compositionally biased region" description="Basic and acidic residues" evidence="1">
    <location>
        <begin position="429"/>
        <end position="441"/>
    </location>
</feature>
<gene>
    <name evidence="2" type="ORF">PLEPLA_LOCUS25665</name>
</gene>
<protein>
    <submittedName>
        <fullName evidence="2">Uncharacterized protein</fullName>
    </submittedName>
</protein>
<dbReference type="Proteomes" id="UP001153269">
    <property type="component" value="Unassembled WGS sequence"/>
</dbReference>
<feature type="compositionally biased region" description="Basic and acidic residues" evidence="1">
    <location>
        <begin position="468"/>
        <end position="479"/>
    </location>
</feature>
<feature type="region of interest" description="Disordered" evidence="1">
    <location>
        <begin position="55"/>
        <end position="106"/>
    </location>
</feature>
<dbReference type="AlphaFoldDB" id="A0A9N7UV12"/>